<feature type="transmembrane region" description="Helical" evidence="5">
    <location>
        <begin position="205"/>
        <end position="226"/>
    </location>
</feature>
<dbReference type="GO" id="GO:0022857">
    <property type="term" value="F:transmembrane transporter activity"/>
    <property type="evidence" value="ECO:0007669"/>
    <property type="project" value="InterPro"/>
</dbReference>
<feature type="transmembrane region" description="Helical" evidence="5">
    <location>
        <begin position="75"/>
        <end position="93"/>
    </location>
</feature>
<evidence type="ECO:0000259" key="6">
    <source>
        <dbReference type="PROSITE" id="PS50850"/>
    </source>
</evidence>
<protein>
    <recommendedName>
        <fullName evidence="6">Major facilitator superfamily (MFS) profile domain-containing protein</fullName>
    </recommendedName>
</protein>
<evidence type="ECO:0000256" key="2">
    <source>
        <dbReference type="ARBA" id="ARBA00022692"/>
    </source>
</evidence>
<keyword evidence="2 5" id="KW-0812">Transmembrane</keyword>
<accession>A0A381W3M1</accession>
<keyword evidence="3 5" id="KW-1133">Transmembrane helix</keyword>
<feature type="transmembrane region" description="Helical" evidence="5">
    <location>
        <begin position="335"/>
        <end position="352"/>
    </location>
</feature>
<feature type="transmembrane region" description="Helical" evidence="5">
    <location>
        <begin position="99"/>
        <end position="124"/>
    </location>
</feature>
<evidence type="ECO:0000256" key="4">
    <source>
        <dbReference type="ARBA" id="ARBA00023136"/>
    </source>
</evidence>
<dbReference type="Gene3D" id="1.20.1250.20">
    <property type="entry name" value="MFS general substrate transporter like domains"/>
    <property type="match status" value="1"/>
</dbReference>
<reference evidence="7" key="1">
    <citation type="submission" date="2018-05" db="EMBL/GenBank/DDBJ databases">
        <authorList>
            <person name="Lanie J.A."/>
            <person name="Ng W.-L."/>
            <person name="Kazmierczak K.M."/>
            <person name="Andrzejewski T.M."/>
            <person name="Davidsen T.M."/>
            <person name="Wayne K.J."/>
            <person name="Tettelin H."/>
            <person name="Glass J.I."/>
            <person name="Rusch D."/>
            <person name="Podicherti R."/>
            <person name="Tsui H.-C.T."/>
            <person name="Winkler M.E."/>
        </authorList>
    </citation>
    <scope>NUCLEOTIDE SEQUENCE</scope>
</reference>
<name>A0A381W3M1_9ZZZZ</name>
<evidence type="ECO:0000313" key="7">
    <source>
        <dbReference type="EMBL" id="SVA47146.1"/>
    </source>
</evidence>
<feature type="transmembrane region" description="Helical" evidence="5">
    <location>
        <begin position="12"/>
        <end position="33"/>
    </location>
</feature>
<dbReference type="SUPFAM" id="SSF103473">
    <property type="entry name" value="MFS general substrate transporter"/>
    <property type="match status" value="1"/>
</dbReference>
<dbReference type="PROSITE" id="PS50850">
    <property type="entry name" value="MFS"/>
    <property type="match status" value="1"/>
</dbReference>
<proteinExistence type="predicted"/>
<feature type="transmembrane region" description="Helical" evidence="5">
    <location>
        <begin position="136"/>
        <end position="156"/>
    </location>
</feature>
<dbReference type="GO" id="GO:0016020">
    <property type="term" value="C:membrane"/>
    <property type="evidence" value="ECO:0007669"/>
    <property type="project" value="UniProtKB-SubCell"/>
</dbReference>
<feature type="transmembrane region" description="Helical" evidence="5">
    <location>
        <begin position="162"/>
        <end position="184"/>
    </location>
</feature>
<sequence>MDQKVFRRATFAIILCSTYPMLIVGCYFVHIPWNMQRLGMDESDLGFAILIFGIFFLISNQFSGRFLVPRIGTKIVMSSAMILISFGTILLVIVPNYYLFLLCSVPAGLGWGSSGPIGGIHAQLIEKHSKRIVTPYYAMGFNLGIFLGGLMAGYFINNHFIPWKIFLTLAFFGIAISFIIYNFSLPKEMDFSGKGEKYKMPEKQVLIFGFLLFIIFGSGGIIIDWSPLWFTKELYAPLYLGGLGLIFYSLGGIGANLFSNQLIKIFSEKTVASIFVIIGSSILLLSIITMNIYLIMIALLFYGFFIANFVPLVIRQAVKQSNESIPTTVSNLTTIGFSSTLFAPAAIGFVAEKLSLTINMYALCVIVFVAGIIMFVNFK</sequence>
<dbReference type="AlphaFoldDB" id="A0A381W3M1"/>
<dbReference type="InterPro" id="IPR051788">
    <property type="entry name" value="MFS_Transporter"/>
</dbReference>
<dbReference type="PANTHER" id="PTHR23514:SF13">
    <property type="entry name" value="INNER MEMBRANE PROTEIN YBJJ"/>
    <property type="match status" value="1"/>
</dbReference>
<dbReference type="PROSITE" id="PS51257">
    <property type="entry name" value="PROKAR_LIPOPROTEIN"/>
    <property type="match status" value="1"/>
</dbReference>
<organism evidence="7">
    <name type="scientific">marine metagenome</name>
    <dbReference type="NCBI Taxonomy" id="408172"/>
    <lineage>
        <taxon>unclassified sequences</taxon>
        <taxon>metagenomes</taxon>
        <taxon>ecological metagenomes</taxon>
    </lineage>
</organism>
<feature type="transmembrane region" description="Helical" evidence="5">
    <location>
        <begin position="45"/>
        <end position="63"/>
    </location>
</feature>
<evidence type="ECO:0000256" key="5">
    <source>
        <dbReference type="SAM" id="Phobius"/>
    </source>
</evidence>
<dbReference type="EMBL" id="UINC01010613">
    <property type="protein sequence ID" value="SVA47146.1"/>
    <property type="molecule type" value="Genomic_DNA"/>
</dbReference>
<evidence type="ECO:0000256" key="1">
    <source>
        <dbReference type="ARBA" id="ARBA00004141"/>
    </source>
</evidence>
<comment type="subcellular location">
    <subcellularLocation>
        <location evidence="1">Membrane</location>
        <topology evidence="1">Multi-pass membrane protein</topology>
    </subcellularLocation>
</comment>
<evidence type="ECO:0000256" key="3">
    <source>
        <dbReference type="ARBA" id="ARBA00022989"/>
    </source>
</evidence>
<feature type="transmembrane region" description="Helical" evidence="5">
    <location>
        <begin position="270"/>
        <end position="288"/>
    </location>
</feature>
<dbReference type="InterPro" id="IPR011701">
    <property type="entry name" value="MFS"/>
</dbReference>
<keyword evidence="4 5" id="KW-0472">Membrane</keyword>
<feature type="transmembrane region" description="Helical" evidence="5">
    <location>
        <begin position="358"/>
        <end position="378"/>
    </location>
</feature>
<dbReference type="PANTHER" id="PTHR23514">
    <property type="entry name" value="BYPASS OF STOP CODON PROTEIN 6"/>
    <property type="match status" value="1"/>
</dbReference>
<dbReference type="Pfam" id="PF07690">
    <property type="entry name" value="MFS_1"/>
    <property type="match status" value="1"/>
</dbReference>
<dbReference type="InterPro" id="IPR036259">
    <property type="entry name" value="MFS_trans_sf"/>
</dbReference>
<feature type="domain" description="Major facilitator superfamily (MFS) profile" evidence="6">
    <location>
        <begin position="1"/>
        <end position="379"/>
    </location>
</feature>
<dbReference type="InterPro" id="IPR020846">
    <property type="entry name" value="MFS_dom"/>
</dbReference>
<feature type="transmembrane region" description="Helical" evidence="5">
    <location>
        <begin position="294"/>
        <end position="314"/>
    </location>
</feature>
<feature type="transmembrane region" description="Helical" evidence="5">
    <location>
        <begin position="238"/>
        <end position="258"/>
    </location>
</feature>
<gene>
    <name evidence="7" type="ORF">METZ01_LOCUS100000</name>
</gene>